<organism evidence="1 2">
    <name type="scientific">Leptospira weilii serovar Ranarum str. ICFT</name>
    <dbReference type="NCBI Taxonomy" id="1218598"/>
    <lineage>
        <taxon>Bacteria</taxon>
        <taxon>Pseudomonadati</taxon>
        <taxon>Spirochaetota</taxon>
        <taxon>Spirochaetia</taxon>
        <taxon>Leptospirales</taxon>
        <taxon>Leptospiraceae</taxon>
        <taxon>Leptospira</taxon>
    </lineage>
</organism>
<proteinExistence type="predicted"/>
<reference evidence="1" key="1">
    <citation type="submission" date="2013-03" db="EMBL/GenBank/DDBJ databases">
        <authorList>
            <person name="Harkins D.M."/>
            <person name="Durkin A.S."/>
            <person name="Brinkac L.M."/>
            <person name="Haft D.H."/>
            <person name="Selengut J.D."/>
            <person name="Sanka R."/>
            <person name="DePew J."/>
            <person name="Purushe J."/>
            <person name="Hartskeerl R.A."/>
            <person name="Ahmed A."/>
            <person name="van der Linden H."/>
            <person name="Goris M.G.A."/>
            <person name="Vinetz J.M."/>
            <person name="Sutton G.G."/>
            <person name="Nierman W.C."/>
            <person name="Fouts D.E."/>
        </authorList>
    </citation>
    <scope>NUCLEOTIDE SEQUENCE [LARGE SCALE GENOMIC DNA]</scope>
    <source>
        <strain evidence="1">ICFT</strain>
    </source>
</reference>
<dbReference type="EMBL" id="AOHC02000045">
    <property type="protein sequence ID" value="EMY76574.1"/>
    <property type="molecule type" value="Genomic_DNA"/>
</dbReference>
<evidence type="ECO:0000313" key="1">
    <source>
        <dbReference type="EMBL" id="EMY76574.1"/>
    </source>
</evidence>
<protein>
    <submittedName>
        <fullName evidence="1">Uncharacterized protein</fullName>
    </submittedName>
</protein>
<sequence length="38" mass="4571">MINPYVYEDFLIKQDSVLKHARTELQLASRFNNSRFIL</sequence>
<evidence type="ECO:0000313" key="2">
    <source>
        <dbReference type="Proteomes" id="UP000012313"/>
    </source>
</evidence>
<accession>N1WHH8</accession>
<dbReference type="AlphaFoldDB" id="N1WHH8"/>
<dbReference type="Proteomes" id="UP000012313">
    <property type="component" value="Unassembled WGS sequence"/>
</dbReference>
<name>N1WHH8_9LEPT</name>
<keyword evidence="2" id="KW-1185">Reference proteome</keyword>
<gene>
    <name evidence="1" type="ORF">LEP1GSC060_0387</name>
</gene>
<comment type="caution">
    <text evidence="1">The sequence shown here is derived from an EMBL/GenBank/DDBJ whole genome shotgun (WGS) entry which is preliminary data.</text>
</comment>